<organism evidence="1 2">
    <name type="scientific">Holdemania filiformis</name>
    <dbReference type="NCBI Taxonomy" id="61171"/>
    <lineage>
        <taxon>Bacteria</taxon>
        <taxon>Bacillati</taxon>
        <taxon>Bacillota</taxon>
        <taxon>Erysipelotrichia</taxon>
        <taxon>Erysipelotrichales</taxon>
        <taxon>Erysipelotrichaceae</taxon>
        <taxon>Holdemania</taxon>
    </lineage>
</organism>
<keyword evidence="2" id="KW-1185">Reference proteome</keyword>
<proteinExistence type="predicted"/>
<dbReference type="GO" id="GO:0005829">
    <property type="term" value="C:cytosol"/>
    <property type="evidence" value="ECO:0007669"/>
    <property type="project" value="TreeGrafter"/>
</dbReference>
<dbReference type="InterPro" id="IPR036412">
    <property type="entry name" value="HAD-like_sf"/>
</dbReference>
<dbReference type="Pfam" id="PF08282">
    <property type="entry name" value="Hydrolase_3"/>
    <property type="match status" value="1"/>
</dbReference>
<dbReference type="Proteomes" id="UP000284178">
    <property type="component" value="Unassembled WGS sequence"/>
</dbReference>
<sequence>MNTDAETGLERAMKLLISDLDGTLYPRKESLNPHQREENFKAVKRWVDRGHQFAVATARGLHHYPAIREALGFDVHFIGGNGAAVRLVNGETIIKQLPCSVYIDLCRFVRDQDLNVSVTTGYHNQWIWSHNDRYPRGVAAYDGIWDSIEIANLEEMNPEDGVERIQIFVPPHQRDAFRETLAQRNYPGIITTSDQDMIDIGPLNSSKGISISELCQRYNIGQDDLIVVGDSENDIPMFKTTPHSYCIDLAEPRVIQSASHSVASVQELIDNLLEEELSEFNFSGQSAE</sequence>
<keyword evidence="1" id="KW-0378">Hydrolase</keyword>
<dbReference type="PANTHER" id="PTHR10000">
    <property type="entry name" value="PHOSPHOSERINE PHOSPHATASE"/>
    <property type="match status" value="1"/>
</dbReference>
<dbReference type="NCBIfam" id="TIGR01484">
    <property type="entry name" value="HAD-SF-IIB"/>
    <property type="match status" value="1"/>
</dbReference>
<reference evidence="1 2" key="1">
    <citation type="submission" date="2018-08" db="EMBL/GenBank/DDBJ databases">
        <title>A genome reference for cultivated species of the human gut microbiota.</title>
        <authorList>
            <person name="Zou Y."/>
            <person name="Xue W."/>
            <person name="Luo G."/>
        </authorList>
    </citation>
    <scope>NUCLEOTIDE SEQUENCE [LARGE SCALE GENOMIC DNA]</scope>
    <source>
        <strain evidence="1 2">AF24-29</strain>
    </source>
</reference>
<dbReference type="GO" id="GO:0000287">
    <property type="term" value="F:magnesium ion binding"/>
    <property type="evidence" value="ECO:0007669"/>
    <property type="project" value="TreeGrafter"/>
</dbReference>
<evidence type="ECO:0000313" key="2">
    <source>
        <dbReference type="Proteomes" id="UP000284178"/>
    </source>
</evidence>
<dbReference type="InterPro" id="IPR006379">
    <property type="entry name" value="HAD-SF_hydro_IIB"/>
</dbReference>
<dbReference type="PANTHER" id="PTHR10000:SF8">
    <property type="entry name" value="HAD SUPERFAMILY HYDROLASE-LIKE, TYPE 3"/>
    <property type="match status" value="1"/>
</dbReference>
<dbReference type="Gene3D" id="3.40.50.1000">
    <property type="entry name" value="HAD superfamily/HAD-like"/>
    <property type="match status" value="1"/>
</dbReference>
<protein>
    <submittedName>
        <fullName evidence="1">HAD-IIB family hydrolase</fullName>
    </submittedName>
</protein>
<comment type="caution">
    <text evidence="1">The sequence shown here is derived from an EMBL/GenBank/DDBJ whole genome shotgun (WGS) entry which is preliminary data.</text>
</comment>
<dbReference type="InterPro" id="IPR023214">
    <property type="entry name" value="HAD_sf"/>
</dbReference>
<dbReference type="EMBL" id="QRUP01000015">
    <property type="protein sequence ID" value="RGR72367.1"/>
    <property type="molecule type" value="Genomic_DNA"/>
</dbReference>
<gene>
    <name evidence="1" type="ORF">DWY25_11975</name>
</gene>
<dbReference type="Gene3D" id="3.30.1240.10">
    <property type="match status" value="1"/>
</dbReference>
<accession>A0A412FW34</accession>
<dbReference type="GO" id="GO:0016791">
    <property type="term" value="F:phosphatase activity"/>
    <property type="evidence" value="ECO:0007669"/>
    <property type="project" value="TreeGrafter"/>
</dbReference>
<dbReference type="SUPFAM" id="SSF56784">
    <property type="entry name" value="HAD-like"/>
    <property type="match status" value="1"/>
</dbReference>
<dbReference type="AlphaFoldDB" id="A0A412FW34"/>
<name>A0A412FW34_9FIRM</name>
<evidence type="ECO:0000313" key="1">
    <source>
        <dbReference type="EMBL" id="RGR72367.1"/>
    </source>
</evidence>